<dbReference type="AlphaFoldDB" id="A0A6A5QYX2"/>
<gene>
    <name evidence="1" type="ORF">BDU57DRAFT_593533</name>
</gene>
<evidence type="ECO:0008006" key="3">
    <source>
        <dbReference type="Google" id="ProtNLM"/>
    </source>
</evidence>
<keyword evidence="2" id="KW-1185">Reference proteome</keyword>
<evidence type="ECO:0000313" key="2">
    <source>
        <dbReference type="Proteomes" id="UP000800096"/>
    </source>
</evidence>
<protein>
    <recommendedName>
        <fullName evidence="3">F-box domain-containing protein</fullName>
    </recommendedName>
</protein>
<dbReference type="OrthoDB" id="2687876at2759"/>
<dbReference type="EMBL" id="ML979133">
    <property type="protein sequence ID" value="KAF1919776.1"/>
    <property type="molecule type" value="Genomic_DNA"/>
</dbReference>
<accession>A0A6A5QYX2</accession>
<proteinExistence type="predicted"/>
<evidence type="ECO:0000313" key="1">
    <source>
        <dbReference type="EMBL" id="KAF1919776.1"/>
    </source>
</evidence>
<dbReference type="Proteomes" id="UP000800096">
    <property type="component" value="Unassembled WGS sequence"/>
</dbReference>
<sequence length="258" mass="28207">MPAPLPHPITAPIPRYHSKTPYSIPLDQEDAIIRASAYHRKDFDRAVIWFSPRTQSNGVTFVSSALSEPTTSLGELDRLPLELINEICLRCCSHCVRSGDPSLCAVTLASVKRVFQLSKTSLAKLPALKTLPGIYTMDERPRSSQITMVPTQSAVSAFSEENCGTRPTPDMIDKLNTQPMLTFMACCALPSYNFRTNQIEHGISCSGCQLALQDGISTGTGDGAGDVRDMVYSRRGFLEHFFSLVGCLIAVKKEAFSG</sequence>
<reference evidence="1" key="1">
    <citation type="journal article" date="2020" name="Stud. Mycol.">
        <title>101 Dothideomycetes genomes: a test case for predicting lifestyles and emergence of pathogens.</title>
        <authorList>
            <person name="Haridas S."/>
            <person name="Albert R."/>
            <person name="Binder M."/>
            <person name="Bloem J."/>
            <person name="Labutti K."/>
            <person name="Salamov A."/>
            <person name="Andreopoulos B."/>
            <person name="Baker S."/>
            <person name="Barry K."/>
            <person name="Bills G."/>
            <person name="Bluhm B."/>
            <person name="Cannon C."/>
            <person name="Castanera R."/>
            <person name="Culley D."/>
            <person name="Daum C."/>
            <person name="Ezra D."/>
            <person name="Gonzalez J."/>
            <person name="Henrissat B."/>
            <person name="Kuo A."/>
            <person name="Liang C."/>
            <person name="Lipzen A."/>
            <person name="Lutzoni F."/>
            <person name="Magnuson J."/>
            <person name="Mondo S."/>
            <person name="Nolan M."/>
            <person name="Ohm R."/>
            <person name="Pangilinan J."/>
            <person name="Park H.-J."/>
            <person name="Ramirez L."/>
            <person name="Alfaro M."/>
            <person name="Sun H."/>
            <person name="Tritt A."/>
            <person name="Yoshinaga Y."/>
            <person name="Zwiers L.-H."/>
            <person name="Turgeon B."/>
            <person name="Goodwin S."/>
            <person name="Spatafora J."/>
            <person name="Crous P."/>
            <person name="Grigoriev I."/>
        </authorList>
    </citation>
    <scope>NUCLEOTIDE SEQUENCE</scope>
    <source>
        <strain evidence="1">HMLAC05119</strain>
    </source>
</reference>
<name>A0A6A5QYX2_AMPQU</name>
<organism evidence="1 2">
    <name type="scientific">Ampelomyces quisqualis</name>
    <name type="common">Powdery mildew agent</name>
    <dbReference type="NCBI Taxonomy" id="50730"/>
    <lineage>
        <taxon>Eukaryota</taxon>
        <taxon>Fungi</taxon>
        <taxon>Dikarya</taxon>
        <taxon>Ascomycota</taxon>
        <taxon>Pezizomycotina</taxon>
        <taxon>Dothideomycetes</taxon>
        <taxon>Pleosporomycetidae</taxon>
        <taxon>Pleosporales</taxon>
        <taxon>Pleosporineae</taxon>
        <taxon>Phaeosphaeriaceae</taxon>
        <taxon>Ampelomyces</taxon>
    </lineage>
</organism>